<dbReference type="InterPro" id="IPR002885">
    <property type="entry name" value="PPR_rpt"/>
</dbReference>
<accession>A0A6C1DRL4</accession>
<organism evidence="5 6">
    <name type="scientific">Saccharomyces pastorianus</name>
    <name type="common">Lager yeast</name>
    <name type="synonym">Saccharomyces cerevisiae x Saccharomyces eubayanus</name>
    <dbReference type="NCBI Taxonomy" id="27292"/>
    <lineage>
        <taxon>Eukaryota</taxon>
        <taxon>Fungi</taxon>
        <taxon>Dikarya</taxon>
        <taxon>Ascomycota</taxon>
        <taxon>Saccharomycotina</taxon>
        <taxon>Saccharomycetes</taxon>
        <taxon>Saccharomycetales</taxon>
        <taxon>Saccharomycetaceae</taxon>
        <taxon>Saccharomyces</taxon>
    </lineage>
</organism>
<protein>
    <submittedName>
        <fullName evidence="5">Mitochondrial group I intron splicing factor ccm1</fullName>
    </submittedName>
</protein>
<dbReference type="OrthoDB" id="185373at2759"/>
<dbReference type="Proteomes" id="UP000501346">
    <property type="component" value="Chromosome ScVII"/>
</dbReference>
<dbReference type="NCBIfam" id="TIGR00756">
    <property type="entry name" value="PPR"/>
    <property type="match status" value="1"/>
</dbReference>
<dbReference type="PANTHER" id="PTHR47932:SF44">
    <property type="entry name" value="MIOREX COMPLEX COMPONENT 1"/>
    <property type="match status" value="1"/>
</dbReference>
<dbReference type="PROSITE" id="PS51375">
    <property type="entry name" value="PPR"/>
    <property type="match status" value="1"/>
</dbReference>
<dbReference type="Pfam" id="PF13041">
    <property type="entry name" value="PPR_2"/>
    <property type="match status" value="1"/>
</dbReference>
<evidence type="ECO:0000256" key="2">
    <source>
        <dbReference type="ARBA" id="ARBA00022737"/>
    </source>
</evidence>
<keyword evidence="2" id="KW-0677">Repeat</keyword>
<evidence type="ECO:0000313" key="5">
    <source>
        <dbReference type="EMBL" id="QID79678.1"/>
    </source>
</evidence>
<dbReference type="EMBL" id="CP048988">
    <property type="protein sequence ID" value="QID79678.1"/>
    <property type="molecule type" value="Genomic_DNA"/>
</dbReference>
<sequence length="864" mass="101391">MYMARCGPKNNVLCFPFQLCFLFSKRLINKRFKYTLQTEDEKNMMGGLSKNKIITPEDVEFKLAQLREFSNTLKERIHNTKSVNSDGHQSNSIAPISEDSRNVNVTKTSSVPNEEKSKNLSDLIHSSFLEKMDHLVPKVIRERVADDDILAKNLFDRSHSNWAPVIDRLYVSEKRFMDIDSREFSVWLNGTVKYLPFHSILHLDEMLLEQINGDVVKFNTHMYECIFNNLGNLKPTNFNQDGTNDKVILKMKELLERYDKALKITEERINKKEGFPSKVPKMTQAILNNCLKYSTKCSSFHDMDYFITKFRDDYGITPNKQNLTTVIQFYSRKEMTKQAWNTFDTMKFLSTKHFPDICTYNTMLRICEKERNFPKALDLFQEIQDHNIKPTTNTYIMMARVLASSSSNAVVSEGKSDSLRLLGWKYLHELEDKNLYRHKKDDLNLFLAMMALAAFDGDIELSRALYYLFIAKKYKTLCANWKGNILVDQDTIWKSTLMPEMLNYLMLAYARFDPRNLPVLSGYEKGIELRRKFLREFDSSMRLDDTDKLVKFKLPFLPISDLNSEAQVLAESNAIWSFNLENGGTRNTLTSSNEAALEDIKKYRQLLDSFAQEAEDFNEFKFKVMYEVTKMQRESINVNVFNKISLHTYLSIPINLKQQKEFLRRLTFFTFQQHEFEAVIKRLYEGYRNIPSSHTRDQNSISTEAISVSKPETTEDLNLIMHDIWYITCLRHKIMMDTTLYELVMKAAIEFQNEDLAKKVWNDRGKFRTTVPFLKMDQRIRIAKDQKFAHLMVEFFTKQGKYSDAIAIILSSKNRFNWTYSMVRNLHKALEEIEDRNSVEILLDVVNKKSHAKALKWEEQELNM</sequence>
<dbReference type="PANTHER" id="PTHR47932">
    <property type="entry name" value="ATPASE EXPRESSION PROTEIN 3"/>
    <property type="match status" value="1"/>
</dbReference>
<dbReference type="AlphaFoldDB" id="A0A6C1DRL4"/>
<dbReference type="Gene3D" id="1.25.40.10">
    <property type="entry name" value="Tetratricopeptide repeat domain"/>
    <property type="match status" value="1"/>
</dbReference>
<proteinExistence type="predicted"/>
<feature type="compositionally biased region" description="Polar residues" evidence="4">
    <location>
        <begin position="102"/>
        <end position="112"/>
    </location>
</feature>
<dbReference type="InterPro" id="IPR011990">
    <property type="entry name" value="TPR-like_helical_dom_sf"/>
</dbReference>
<evidence type="ECO:0000256" key="3">
    <source>
        <dbReference type="PROSITE-ProRule" id="PRU00708"/>
    </source>
</evidence>
<name>A0A6C1DRL4_SACPS</name>
<feature type="region of interest" description="Disordered" evidence="4">
    <location>
        <begin position="80"/>
        <end position="117"/>
    </location>
</feature>
<evidence type="ECO:0000313" key="6">
    <source>
        <dbReference type="Proteomes" id="UP000501346"/>
    </source>
</evidence>
<reference evidence="5 6" key="1">
    <citation type="journal article" date="2019" name="BMC Genomics">
        <title>Chromosome level assembly and comparative genome analysis confirm lager-brewing yeasts originated from a single hybridization.</title>
        <authorList>
            <person name="Salazar A.N."/>
            <person name="Gorter de Vries A.R."/>
            <person name="van den Broek M."/>
            <person name="Brouwers N."/>
            <person name="de la Torre Cortes P."/>
            <person name="Kuijpers N.G.A."/>
            <person name="Daran J.G."/>
            <person name="Abeel T."/>
        </authorList>
    </citation>
    <scope>NUCLEOTIDE SEQUENCE [LARGE SCALE GENOMIC DNA]</scope>
    <source>
        <strain evidence="5 6">CBS 1483</strain>
    </source>
</reference>
<evidence type="ECO:0000256" key="4">
    <source>
        <dbReference type="SAM" id="MobiDB-lite"/>
    </source>
</evidence>
<dbReference type="GO" id="GO:0005739">
    <property type="term" value="C:mitochondrion"/>
    <property type="evidence" value="ECO:0007669"/>
    <property type="project" value="UniProtKB-SubCell"/>
</dbReference>
<keyword evidence="6" id="KW-1185">Reference proteome</keyword>
<comment type="subcellular location">
    <subcellularLocation>
        <location evidence="1">Mitochondrion</location>
    </subcellularLocation>
</comment>
<evidence type="ECO:0000256" key="1">
    <source>
        <dbReference type="ARBA" id="ARBA00004173"/>
    </source>
</evidence>
<gene>
    <name evidence="5" type="primary">CCM1_1</name>
    <name evidence="5" type="ORF">GRS66_001963</name>
</gene>
<feature type="compositionally biased region" description="Polar residues" evidence="4">
    <location>
        <begin position="80"/>
        <end position="94"/>
    </location>
</feature>
<feature type="repeat" description="PPR" evidence="3">
    <location>
        <begin position="356"/>
        <end position="390"/>
    </location>
</feature>